<name>A0A7Y9IDJ5_9ACTN</name>
<evidence type="ECO:0000313" key="2">
    <source>
        <dbReference type="Proteomes" id="UP000569914"/>
    </source>
</evidence>
<dbReference type="AlphaFoldDB" id="A0A7Y9IDJ5"/>
<dbReference type="EMBL" id="JACCBU010000001">
    <property type="protein sequence ID" value="NYE74795.1"/>
    <property type="molecule type" value="Genomic_DNA"/>
</dbReference>
<dbReference type="Proteomes" id="UP000569914">
    <property type="component" value="Unassembled WGS sequence"/>
</dbReference>
<protein>
    <submittedName>
        <fullName evidence="1">Uncharacterized protein</fullName>
    </submittedName>
</protein>
<comment type="caution">
    <text evidence="1">The sequence shown here is derived from an EMBL/GenBank/DDBJ whole genome shotgun (WGS) entry which is preliminary data.</text>
</comment>
<organism evidence="1 2">
    <name type="scientific">Microlunatus parietis</name>
    <dbReference type="NCBI Taxonomy" id="682979"/>
    <lineage>
        <taxon>Bacteria</taxon>
        <taxon>Bacillati</taxon>
        <taxon>Actinomycetota</taxon>
        <taxon>Actinomycetes</taxon>
        <taxon>Propionibacteriales</taxon>
        <taxon>Propionibacteriaceae</taxon>
        <taxon>Microlunatus</taxon>
    </lineage>
</organism>
<keyword evidence="2" id="KW-1185">Reference proteome</keyword>
<reference evidence="1 2" key="1">
    <citation type="submission" date="2020-07" db="EMBL/GenBank/DDBJ databases">
        <title>Sequencing the genomes of 1000 actinobacteria strains.</title>
        <authorList>
            <person name="Klenk H.-P."/>
        </authorList>
    </citation>
    <scope>NUCLEOTIDE SEQUENCE [LARGE SCALE GENOMIC DNA]</scope>
    <source>
        <strain evidence="1 2">DSM 22083</strain>
    </source>
</reference>
<sequence length="138" mass="15315">MSSNHAHQIAVLLRASRELDIIGDVSVLVDSPGELVAWAGLLPLPTMIIWRAEKTGRRYVCLTATHREAPIRGQIMITLDGDRHRGLWRRLLAGRAELPPGTEHAVDTRRLIDAWNPLGDDLDHDREETGTTEDEAAG</sequence>
<proteinExistence type="predicted"/>
<evidence type="ECO:0000313" key="1">
    <source>
        <dbReference type="EMBL" id="NYE74795.1"/>
    </source>
</evidence>
<gene>
    <name evidence="1" type="ORF">BKA15_006124</name>
</gene>
<accession>A0A7Y9IDJ5</accession>
<dbReference type="RefSeq" id="WP_179757354.1">
    <property type="nucleotide sequence ID" value="NZ_JACCBU010000001.1"/>
</dbReference>